<dbReference type="GO" id="GO:0006508">
    <property type="term" value="P:proteolysis"/>
    <property type="evidence" value="ECO:0007669"/>
    <property type="project" value="UniProtKB-KW"/>
</dbReference>
<dbReference type="Gene3D" id="3.40.395.10">
    <property type="entry name" value="Adenoviral Proteinase, Chain A"/>
    <property type="match status" value="1"/>
</dbReference>
<gene>
    <name evidence="7" type="ORF">P280DRAFT_484575</name>
</gene>
<sequence>MWSPSAARPWVTTKKAPSRSTSTPPEDSAKFDRSILRSTPGSNNSESTSGPTNNTYRPGQRVRFQDAPSEPNGQPQTVHQSQSSPPVTVFGHSIYREDLMSLQSEGWYTCTIISVYSDWLTKEIIVPTATYDGSLPRVSILLPSHMQLIKDTHNLNNDGPDALSSIEGLDMLDFLLVPINTPQSRGGGSHWSLLIVGIKHRKAWHLDSSSHLNIGEAANFLSRFTQVMPQLYGIKDDGTDWTLAKEHGTPQDTTSTNCGPITCWLMKVILIRMCEPHQNWGMRSIEEYWSVEGLLPHTAFAQIRSQMAGLVGELVDLRTVWVVPS</sequence>
<dbReference type="InterPro" id="IPR003653">
    <property type="entry name" value="Peptidase_C48_C"/>
</dbReference>
<dbReference type="SUPFAM" id="SSF54001">
    <property type="entry name" value="Cysteine proteinases"/>
    <property type="match status" value="1"/>
</dbReference>
<evidence type="ECO:0000256" key="1">
    <source>
        <dbReference type="ARBA" id="ARBA00005234"/>
    </source>
</evidence>
<evidence type="ECO:0000259" key="6">
    <source>
        <dbReference type="PROSITE" id="PS50600"/>
    </source>
</evidence>
<dbReference type="OrthoDB" id="5065855at2759"/>
<dbReference type="PANTHER" id="PTHR46468:SF1">
    <property type="entry name" value="SENTRIN-SPECIFIC PROTEASE 8"/>
    <property type="match status" value="1"/>
</dbReference>
<name>A0A6A6RN82_9PLEO</name>
<dbReference type="EMBL" id="MU006806">
    <property type="protein sequence ID" value="KAF2635524.1"/>
    <property type="molecule type" value="Genomic_DNA"/>
</dbReference>
<dbReference type="InterPro" id="IPR044613">
    <property type="entry name" value="Nep1/2-like"/>
</dbReference>
<evidence type="ECO:0000256" key="5">
    <source>
        <dbReference type="SAM" id="MobiDB-lite"/>
    </source>
</evidence>
<organism evidence="7 8">
    <name type="scientific">Massarina eburnea CBS 473.64</name>
    <dbReference type="NCBI Taxonomy" id="1395130"/>
    <lineage>
        <taxon>Eukaryota</taxon>
        <taxon>Fungi</taxon>
        <taxon>Dikarya</taxon>
        <taxon>Ascomycota</taxon>
        <taxon>Pezizomycotina</taxon>
        <taxon>Dothideomycetes</taxon>
        <taxon>Pleosporomycetidae</taxon>
        <taxon>Pleosporales</taxon>
        <taxon>Massarineae</taxon>
        <taxon>Massarinaceae</taxon>
        <taxon>Massarina</taxon>
    </lineage>
</organism>
<keyword evidence="3" id="KW-0378">Hydrolase</keyword>
<accession>A0A6A6RN82</accession>
<evidence type="ECO:0000256" key="2">
    <source>
        <dbReference type="ARBA" id="ARBA00022670"/>
    </source>
</evidence>
<feature type="region of interest" description="Disordered" evidence="5">
    <location>
        <begin position="1"/>
        <end position="86"/>
    </location>
</feature>
<dbReference type="InterPro" id="IPR038765">
    <property type="entry name" value="Papain-like_cys_pep_sf"/>
</dbReference>
<evidence type="ECO:0000256" key="3">
    <source>
        <dbReference type="ARBA" id="ARBA00022801"/>
    </source>
</evidence>
<dbReference type="GO" id="GO:0019784">
    <property type="term" value="F:deNEDDylase activity"/>
    <property type="evidence" value="ECO:0007669"/>
    <property type="project" value="InterPro"/>
</dbReference>
<evidence type="ECO:0000313" key="7">
    <source>
        <dbReference type="EMBL" id="KAF2635524.1"/>
    </source>
</evidence>
<dbReference type="Proteomes" id="UP000799753">
    <property type="component" value="Unassembled WGS sequence"/>
</dbReference>
<protein>
    <submittedName>
        <fullName evidence="7">Cysteine proteinase</fullName>
    </submittedName>
</protein>
<dbReference type="AlphaFoldDB" id="A0A6A6RN82"/>
<feature type="compositionally biased region" description="Polar residues" evidence="5">
    <location>
        <begin position="71"/>
        <end position="86"/>
    </location>
</feature>
<keyword evidence="2" id="KW-0645">Protease</keyword>
<evidence type="ECO:0000256" key="4">
    <source>
        <dbReference type="ARBA" id="ARBA00022807"/>
    </source>
</evidence>
<feature type="domain" description="Ubiquitin-like protease family profile" evidence="6">
    <location>
        <begin position="92"/>
        <end position="269"/>
    </location>
</feature>
<dbReference type="PROSITE" id="PS50600">
    <property type="entry name" value="ULP_PROTEASE"/>
    <property type="match status" value="1"/>
</dbReference>
<dbReference type="GO" id="GO:0000338">
    <property type="term" value="P:protein deneddylation"/>
    <property type="evidence" value="ECO:0007669"/>
    <property type="project" value="TreeGrafter"/>
</dbReference>
<dbReference type="PANTHER" id="PTHR46468">
    <property type="entry name" value="SENTRIN-SPECIFIC PROTEASE 8"/>
    <property type="match status" value="1"/>
</dbReference>
<feature type="compositionally biased region" description="Polar residues" evidence="5">
    <location>
        <begin position="36"/>
        <end position="57"/>
    </location>
</feature>
<keyword evidence="4" id="KW-0788">Thiol protease</keyword>
<dbReference type="Pfam" id="PF02902">
    <property type="entry name" value="Peptidase_C48"/>
    <property type="match status" value="1"/>
</dbReference>
<reference evidence="7" key="1">
    <citation type="journal article" date="2020" name="Stud. Mycol.">
        <title>101 Dothideomycetes genomes: a test case for predicting lifestyles and emergence of pathogens.</title>
        <authorList>
            <person name="Haridas S."/>
            <person name="Albert R."/>
            <person name="Binder M."/>
            <person name="Bloem J."/>
            <person name="Labutti K."/>
            <person name="Salamov A."/>
            <person name="Andreopoulos B."/>
            <person name="Baker S."/>
            <person name="Barry K."/>
            <person name="Bills G."/>
            <person name="Bluhm B."/>
            <person name="Cannon C."/>
            <person name="Castanera R."/>
            <person name="Culley D."/>
            <person name="Daum C."/>
            <person name="Ezra D."/>
            <person name="Gonzalez J."/>
            <person name="Henrissat B."/>
            <person name="Kuo A."/>
            <person name="Liang C."/>
            <person name="Lipzen A."/>
            <person name="Lutzoni F."/>
            <person name="Magnuson J."/>
            <person name="Mondo S."/>
            <person name="Nolan M."/>
            <person name="Ohm R."/>
            <person name="Pangilinan J."/>
            <person name="Park H.-J."/>
            <person name="Ramirez L."/>
            <person name="Alfaro M."/>
            <person name="Sun H."/>
            <person name="Tritt A."/>
            <person name="Yoshinaga Y."/>
            <person name="Zwiers L.-H."/>
            <person name="Turgeon B."/>
            <person name="Goodwin S."/>
            <person name="Spatafora J."/>
            <person name="Crous P."/>
            <person name="Grigoriev I."/>
        </authorList>
    </citation>
    <scope>NUCLEOTIDE SEQUENCE</scope>
    <source>
        <strain evidence="7">CBS 473.64</strain>
    </source>
</reference>
<comment type="similarity">
    <text evidence="1">Belongs to the peptidase C48 family.</text>
</comment>
<proteinExistence type="inferred from homology"/>
<dbReference type="GO" id="GO:0008234">
    <property type="term" value="F:cysteine-type peptidase activity"/>
    <property type="evidence" value="ECO:0007669"/>
    <property type="project" value="UniProtKB-KW"/>
</dbReference>
<evidence type="ECO:0000313" key="8">
    <source>
        <dbReference type="Proteomes" id="UP000799753"/>
    </source>
</evidence>
<keyword evidence="8" id="KW-1185">Reference proteome</keyword>